<dbReference type="AlphaFoldDB" id="A0ABD3X1E9"/>
<comment type="caution">
    <text evidence="2">The sequence shown here is derived from an EMBL/GenBank/DDBJ whole genome shotgun (WGS) entry which is preliminary data.</text>
</comment>
<reference evidence="2 3" key="1">
    <citation type="submission" date="2024-11" db="EMBL/GenBank/DDBJ databases">
        <title>Chromosome-level genome assembly of the freshwater bivalve Anodonta woodiana.</title>
        <authorList>
            <person name="Chen X."/>
        </authorList>
    </citation>
    <scope>NUCLEOTIDE SEQUENCE [LARGE SCALE GENOMIC DNA]</scope>
    <source>
        <strain evidence="2">MN2024</strain>
        <tissue evidence="2">Gills</tissue>
    </source>
</reference>
<dbReference type="Proteomes" id="UP001634394">
    <property type="component" value="Unassembled WGS sequence"/>
</dbReference>
<dbReference type="InterPro" id="IPR026697">
    <property type="entry name" value="DNAAF6"/>
</dbReference>
<evidence type="ECO:0000256" key="1">
    <source>
        <dbReference type="SAM" id="MobiDB-lite"/>
    </source>
</evidence>
<feature type="compositionally biased region" description="Basic and acidic residues" evidence="1">
    <location>
        <begin position="48"/>
        <end position="66"/>
    </location>
</feature>
<evidence type="ECO:0000313" key="2">
    <source>
        <dbReference type="EMBL" id="KAL3878653.1"/>
    </source>
</evidence>
<gene>
    <name evidence="2" type="ORF">ACJMK2_030984</name>
</gene>
<name>A0ABD3X1E9_SINWO</name>
<organism evidence="2 3">
    <name type="scientific">Sinanodonta woodiana</name>
    <name type="common">Chinese pond mussel</name>
    <name type="synonym">Anodonta woodiana</name>
    <dbReference type="NCBI Taxonomy" id="1069815"/>
    <lineage>
        <taxon>Eukaryota</taxon>
        <taxon>Metazoa</taxon>
        <taxon>Spiralia</taxon>
        <taxon>Lophotrochozoa</taxon>
        <taxon>Mollusca</taxon>
        <taxon>Bivalvia</taxon>
        <taxon>Autobranchia</taxon>
        <taxon>Heteroconchia</taxon>
        <taxon>Palaeoheterodonta</taxon>
        <taxon>Unionida</taxon>
        <taxon>Unionoidea</taxon>
        <taxon>Unionidae</taxon>
        <taxon>Unioninae</taxon>
        <taxon>Sinanodonta</taxon>
    </lineage>
</organism>
<dbReference type="EMBL" id="JBJQND010000004">
    <property type="protein sequence ID" value="KAL3878653.1"/>
    <property type="molecule type" value="Genomic_DNA"/>
</dbReference>
<protein>
    <submittedName>
        <fullName evidence="2">Uncharacterized protein</fullName>
    </submittedName>
</protein>
<feature type="compositionally biased region" description="Acidic residues" evidence="1">
    <location>
        <begin position="67"/>
        <end position="76"/>
    </location>
</feature>
<keyword evidence="3" id="KW-1185">Reference proteome</keyword>
<sequence>MDFLSGPSITAIADLLKPPEDEDSDGEDTKPSIAKLGPGNIGPSKTEASSEAKKETSAQKNSKDIWDEQEVPEGAEYESTYDPRPQPEVVDLFLSSGYTLFVLFLQDVRLDFVNPRNGHIPNFKPFITLFLQLATISAKLTFHLAVGYSSGHLGWSHLNIRGTYKCLISQATISRDFESLNP</sequence>
<evidence type="ECO:0000313" key="3">
    <source>
        <dbReference type="Proteomes" id="UP001634394"/>
    </source>
</evidence>
<dbReference type="PANTHER" id="PTHR21083">
    <property type="entry name" value="TWISTER"/>
    <property type="match status" value="1"/>
</dbReference>
<feature type="region of interest" description="Disordered" evidence="1">
    <location>
        <begin position="1"/>
        <end position="83"/>
    </location>
</feature>
<accession>A0ABD3X1E9</accession>
<dbReference type="PANTHER" id="PTHR21083:SF0">
    <property type="entry name" value="DYNEIN AXONEMAL ASSEMBLY FACTOR 6"/>
    <property type="match status" value="1"/>
</dbReference>
<proteinExistence type="predicted"/>